<accession>A0A0C3P8C6</accession>
<sequence length="614" mass="68759">MNVFNPRILEACIRDVTARLTDHQKASVLLHALERLPAEGGSREIMENSVQALLKTNGLPCVDLTKALILRAKTRLVAGYRTSAQQDLHSVLTLDPDNQDVKDIIHSQHLRPEMLLREPNGPPRFSIEVWTQIALFLPKRDLKSLLLVPHPVSRIASQLLFREIDLHLTPLHEPTGIDSGVSFDDASDVDRDLDNWHHQRSADILTRILVDPQFAGQIRTLGIHAASHDLSQSLAFQVGMLLNALPKLSNLRKVHCSGSKNLILRAVRCMHKCIPKIQELSLELADPSVDIDIPRFKHLTHFSLTSEGGDPTTTHIFIAQSRDTLRALAIQNSCWHFPADALSLRQLSNLEFGGHLTTEMFSEILSNGYQLDSLKLSGSLECSPSPLFRQHRSALPFLRHLHIRITSLNRHVQDRDLCPSISEFVRHRTQLRTYHLFLPCGAENRRIGFDASTWGVLPALSQLRSLAMTIPGDLSLGLAGWLVPRNVSALVLDMEGAAVDVVSFLKQIRPGIPTSLKYVGITNMRIRSVQVVVEHGFPQVRVVAIGQNVWSVIKGRSAEFGSSDALRAGRSVEEARQVSDISVEQWPYRRVRFHRKEWLELMECGDAVWRGVGG</sequence>
<dbReference type="EMBL" id="KN831975">
    <property type="protein sequence ID" value="KIO03734.1"/>
    <property type="molecule type" value="Genomic_DNA"/>
</dbReference>
<dbReference type="OrthoDB" id="2685413at2759"/>
<dbReference type="Proteomes" id="UP000054217">
    <property type="component" value="Unassembled WGS sequence"/>
</dbReference>
<dbReference type="STRING" id="870435.A0A0C3P8C6"/>
<dbReference type="Gene3D" id="3.80.10.10">
    <property type="entry name" value="Ribonuclease Inhibitor"/>
    <property type="match status" value="1"/>
</dbReference>
<dbReference type="AlphaFoldDB" id="A0A0C3P8C6"/>
<reference evidence="1 2" key="1">
    <citation type="submission" date="2014-04" db="EMBL/GenBank/DDBJ databases">
        <authorList>
            <consortium name="DOE Joint Genome Institute"/>
            <person name="Kuo A."/>
            <person name="Kohler A."/>
            <person name="Costa M.D."/>
            <person name="Nagy L.G."/>
            <person name="Floudas D."/>
            <person name="Copeland A."/>
            <person name="Barry K.W."/>
            <person name="Cichocki N."/>
            <person name="Veneault-Fourrey C."/>
            <person name="LaButti K."/>
            <person name="Lindquist E.A."/>
            <person name="Lipzen A."/>
            <person name="Lundell T."/>
            <person name="Morin E."/>
            <person name="Murat C."/>
            <person name="Sun H."/>
            <person name="Tunlid A."/>
            <person name="Henrissat B."/>
            <person name="Grigoriev I.V."/>
            <person name="Hibbett D.S."/>
            <person name="Martin F."/>
            <person name="Nordberg H.P."/>
            <person name="Cantor M.N."/>
            <person name="Hua S.X."/>
        </authorList>
    </citation>
    <scope>NUCLEOTIDE SEQUENCE [LARGE SCALE GENOMIC DNA]</scope>
    <source>
        <strain evidence="1 2">Marx 270</strain>
    </source>
</reference>
<dbReference type="InterPro" id="IPR032675">
    <property type="entry name" value="LRR_dom_sf"/>
</dbReference>
<dbReference type="SUPFAM" id="SSF52058">
    <property type="entry name" value="L domain-like"/>
    <property type="match status" value="1"/>
</dbReference>
<evidence type="ECO:0000313" key="1">
    <source>
        <dbReference type="EMBL" id="KIO03734.1"/>
    </source>
</evidence>
<dbReference type="InParanoid" id="A0A0C3P8C6"/>
<gene>
    <name evidence="1" type="ORF">M404DRAFT_1001240</name>
</gene>
<dbReference type="HOGENOM" id="CLU_019184_0_0_1"/>
<keyword evidence="2" id="KW-1185">Reference proteome</keyword>
<organism evidence="1 2">
    <name type="scientific">Pisolithus tinctorius Marx 270</name>
    <dbReference type="NCBI Taxonomy" id="870435"/>
    <lineage>
        <taxon>Eukaryota</taxon>
        <taxon>Fungi</taxon>
        <taxon>Dikarya</taxon>
        <taxon>Basidiomycota</taxon>
        <taxon>Agaricomycotina</taxon>
        <taxon>Agaricomycetes</taxon>
        <taxon>Agaricomycetidae</taxon>
        <taxon>Boletales</taxon>
        <taxon>Sclerodermatineae</taxon>
        <taxon>Pisolithaceae</taxon>
        <taxon>Pisolithus</taxon>
    </lineage>
</organism>
<reference evidence="2" key="2">
    <citation type="submission" date="2015-01" db="EMBL/GenBank/DDBJ databases">
        <title>Evolutionary Origins and Diversification of the Mycorrhizal Mutualists.</title>
        <authorList>
            <consortium name="DOE Joint Genome Institute"/>
            <consortium name="Mycorrhizal Genomics Consortium"/>
            <person name="Kohler A."/>
            <person name="Kuo A."/>
            <person name="Nagy L.G."/>
            <person name="Floudas D."/>
            <person name="Copeland A."/>
            <person name="Barry K.W."/>
            <person name="Cichocki N."/>
            <person name="Veneault-Fourrey C."/>
            <person name="LaButti K."/>
            <person name="Lindquist E.A."/>
            <person name="Lipzen A."/>
            <person name="Lundell T."/>
            <person name="Morin E."/>
            <person name="Murat C."/>
            <person name="Riley R."/>
            <person name="Ohm R."/>
            <person name="Sun H."/>
            <person name="Tunlid A."/>
            <person name="Henrissat B."/>
            <person name="Grigoriev I.V."/>
            <person name="Hibbett D.S."/>
            <person name="Martin F."/>
        </authorList>
    </citation>
    <scope>NUCLEOTIDE SEQUENCE [LARGE SCALE GENOMIC DNA]</scope>
    <source>
        <strain evidence="2">Marx 270</strain>
    </source>
</reference>
<protein>
    <submittedName>
        <fullName evidence="1">Uncharacterized protein</fullName>
    </submittedName>
</protein>
<evidence type="ECO:0000313" key="2">
    <source>
        <dbReference type="Proteomes" id="UP000054217"/>
    </source>
</evidence>
<proteinExistence type="predicted"/>
<name>A0A0C3P8C6_PISTI</name>